<reference evidence="2 3" key="1">
    <citation type="submission" date="2019-10" db="EMBL/GenBank/DDBJ databases">
        <authorList>
            <person name="Palmer J.M."/>
        </authorList>
    </citation>
    <scope>NUCLEOTIDE SEQUENCE [LARGE SCALE GENOMIC DNA]</scope>
    <source>
        <strain evidence="2 3">TWF696</strain>
    </source>
</reference>
<proteinExistence type="predicted"/>
<dbReference type="EMBL" id="JAVHNQ010000003">
    <property type="protein sequence ID" value="KAK6352728.1"/>
    <property type="molecule type" value="Genomic_DNA"/>
</dbReference>
<gene>
    <name evidence="2" type="ORF">TWF696_004731</name>
</gene>
<evidence type="ECO:0000313" key="3">
    <source>
        <dbReference type="Proteomes" id="UP001375240"/>
    </source>
</evidence>
<name>A0AAV9UYW2_9PEZI</name>
<feature type="region of interest" description="Disordered" evidence="1">
    <location>
        <begin position="152"/>
        <end position="200"/>
    </location>
</feature>
<dbReference type="AlphaFoldDB" id="A0AAV9UYW2"/>
<dbReference type="Proteomes" id="UP001375240">
    <property type="component" value="Unassembled WGS sequence"/>
</dbReference>
<sequence>MKPSEATIRKIKVKAKELIKYSTFLIDLKMASEISYHILTAATTRNIGSRPELLDSYIKLMEDNILSFLQAQGYKELYRDLLHVHFAFINEASRPYGTHLSEEGGARMERRYLSFIYCLSSIVKSTRRDYGVGPKDDHCHLVDLIPPHERNLMTSDAKVTEARVDTSGKTSGTDYDGTDEEETKGATASDDERDAPMSMD</sequence>
<organism evidence="2 3">
    <name type="scientific">Orbilia brochopaga</name>
    <dbReference type="NCBI Taxonomy" id="3140254"/>
    <lineage>
        <taxon>Eukaryota</taxon>
        <taxon>Fungi</taxon>
        <taxon>Dikarya</taxon>
        <taxon>Ascomycota</taxon>
        <taxon>Pezizomycotina</taxon>
        <taxon>Orbiliomycetes</taxon>
        <taxon>Orbiliales</taxon>
        <taxon>Orbiliaceae</taxon>
        <taxon>Orbilia</taxon>
    </lineage>
</organism>
<evidence type="ECO:0000313" key="2">
    <source>
        <dbReference type="EMBL" id="KAK6352728.1"/>
    </source>
</evidence>
<comment type="caution">
    <text evidence="2">The sequence shown here is derived from an EMBL/GenBank/DDBJ whole genome shotgun (WGS) entry which is preliminary data.</text>
</comment>
<protein>
    <submittedName>
        <fullName evidence="2">Uncharacterized protein</fullName>
    </submittedName>
</protein>
<keyword evidence="3" id="KW-1185">Reference proteome</keyword>
<accession>A0AAV9UYW2</accession>
<evidence type="ECO:0000256" key="1">
    <source>
        <dbReference type="SAM" id="MobiDB-lite"/>
    </source>
</evidence>